<keyword evidence="1" id="KW-1133">Transmembrane helix</keyword>
<dbReference type="OrthoDB" id="8455514at2"/>
<evidence type="ECO:0000256" key="1">
    <source>
        <dbReference type="SAM" id="Phobius"/>
    </source>
</evidence>
<name>A0A397Q468_9HYPH</name>
<keyword evidence="1" id="KW-0812">Transmembrane</keyword>
<keyword evidence="3" id="KW-1185">Reference proteome</keyword>
<proteinExistence type="predicted"/>
<accession>A0A397Q468</accession>
<feature type="transmembrane region" description="Helical" evidence="1">
    <location>
        <begin position="12"/>
        <end position="30"/>
    </location>
</feature>
<dbReference type="EMBL" id="QXDF01000001">
    <property type="protein sequence ID" value="RIA55723.1"/>
    <property type="molecule type" value="Genomic_DNA"/>
</dbReference>
<feature type="transmembrane region" description="Helical" evidence="1">
    <location>
        <begin position="42"/>
        <end position="63"/>
    </location>
</feature>
<reference evidence="2 3" key="1">
    <citation type="submission" date="2018-08" db="EMBL/GenBank/DDBJ databases">
        <title>Genomic Encyclopedia of Archaeal and Bacterial Type Strains, Phase II (KMG-II): from individual species to whole genera.</title>
        <authorList>
            <person name="Goeker M."/>
        </authorList>
    </citation>
    <scope>NUCLEOTIDE SEQUENCE [LARGE SCALE GENOMIC DNA]</scope>
    <source>
        <strain evidence="2 3">DSM 5002</strain>
    </source>
</reference>
<evidence type="ECO:0000313" key="3">
    <source>
        <dbReference type="Proteomes" id="UP000266273"/>
    </source>
</evidence>
<dbReference type="AlphaFoldDB" id="A0A397Q468"/>
<keyword evidence="1" id="KW-0472">Membrane</keyword>
<organism evidence="2 3">
    <name type="scientific">Dichotomicrobium thermohalophilum</name>
    <dbReference type="NCBI Taxonomy" id="933063"/>
    <lineage>
        <taxon>Bacteria</taxon>
        <taxon>Pseudomonadati</taxon>
        <taxon>Pseudomonadota</taxon>
        <taxon>Alphaproteobacteria</taxon>
        <taxon>Hyphomicrobiales</taxon>
        <taxon>Hyphomicrobiaceae</taxon>
        <taxon>Dichotomicrobium</taxon>
    </lineage>
</organism>
<sequence length="67" mass="7587">MAETTPKRNRLTPWFIGLAIVLAAVIFIGYRWTATECPAPTFIEFGVLVILPVIYLVLMYLTLSSQR</sequence>
<evidence type="ECO:0000313" key="2">
    <source>
        <dbReference type="EMBL" id="RIA55723.1"/>
    </source>
</evidence>
<gene>
    <name evidence="2" type="ORF">BXY53_0799</name>
</gene>
<protein>
    <submittedName>
        <fullName evidence="2">Uncharacterized protein</fullName>
    </submittedName>
</protein>
<dbReference type="RefSeq" id="WP_147361490.1">
    <property type="nucleotide sequence ID" value="NZ_QXDF01000001.1"/>
</dbReference>
<dbReference type="Proteomes" id="UP000266273">
    <property type="component" value="Unassembled WGS sequence"/>
</dbReference>
<comment type="caution">
    <text evidence="2">The sequence shown here is derived from an EMBL/GenBank/DDBJ whole genome shotgun (WGS) entry which is preliminary data.</text>
</comment>